<dbReference type="InterPro" id="IPR032466">
    <property type="entry name" value="Metal_Hydrolase"/>
</dbReference>
<dbReference type="Proteomes" id="UP001229955">
    <property type="component" value="Chromosome"/>
</dbReference>
<dbReference type="Gene3D" id="3.20.20.140">
    <property type="entry name" value="Metal-dependent hydrolases"/>
    <property type="match status" value="1"/>
</dbReference>
<dbReference type="GO" id="GO:0006508">
    <property type="term" value="P:proteolysis"/>
    <property type="evidence" value="ECO:0007669"/>
    <property type="project" value="InterPro"/>
</dbReference>
<proteinExistence type="predicted"/>
<accession>A0AA49JSI2</accession>
<dbReference type="PANTHER" id="PTHR10443">
    <property type="entry name" value="MICROSOMAL DIPEPTIDASE"/>
    <property type="match status" value="1"/>
</dbReference>
<dbReference type="RefSeq" id="WP_367886853.1">
    <property type="nucleotide sequence ID" value="NZ_CP130612.1"/>
</dbReference>
<evidence type="ECO:0000256" key="1">
    <source>
        <dbReference type="SAM" id="SignalP"/>
    </source>
</evidence>
<dbReference type="Pfam" id="PF01244">
    <property type="entry name" value="Peptidase_M19"/>
    <property type="match status" value="1"/>
</dbReference>
<keyword evidence="2" id="KW-0378">Hydrolase</keyword>
<dbReference type="EMBL" id="CP130612">
    <property type="protein sequence ID" value="WKW11151.1"/>
    <property type="molecule type" value="Genomic_DNA"/>
</dbReference>
<protein>
    <submittedName>
        <fullName evidence="2">Membrane dipeptidase</fullName>
        <ecNumber evidence="2">3.4.13.-</ecNumber>
    </submittedName>
</protein>
<keyword evidence="2" id="KW-0224">Dipeptidase</keyword>
<dbReference type="SUPFAM" id="SSF51556">
    <property type="entry name" value="Metallo-dependent hydrolases"/>
    <property type="match status" value="1"/>
</dbReference>
<keyword evidence="1" id="KW-0732">Signal</keyword>
<dbReference type="GO" id="GO:0070573">
    <property type="term" value="F:metallodipeptidase activity"/>
    <property type="evidence" value="ECO:0007669"/>
    <property type="project" value="InterPro"/>
</dbReference>
<accession>A0AA49JY13</accession>
<feature type="signal peptide" evidence="1">
    <location>
        <begin position="1"/>
        <end position="25"/>
    </location>
</feature>
<evidence type="ECO:0000313" key="4">
    <source>
        <dbReference type="Proteomes" id="UP001229955"/>
    </source>
</evidence>
<dbReference type="KEGG" id="pspc:Strain318_000386"/>
<dbReference type="EMBL" id="CP130613">
    <property type="protein sequence ID" value="WKW14061.1"/>
    <property type="molecule type" value="Genomic_DNA"/>
</dbReference>
<dbReference type="InterPro" id="IPR008257">
    <property type="entry name" value="Pept_M19"/>
</dbReference>
<dbReference type="PROSITE" id="PS51365">
    <property type="entry name" value="RENAL_DIPEPTIDASE_2"/>
    <property type="match status" value="1"/>
</dbReference>
<dbReference type="EC" id="3.4.13.-" evidence="2"/>
<reference evidence="2" key="1">
    <citation type="submission" date="2023-07" db="EMBL/GenBank/DDBJ databases">
        <authorList>
            <person name="Haufschild T."/>
            <person name="Kallscheuer N."/>
            <person name="Hammer J."/>
            <person name="Kohn T."/>
            <person name="Kabuu M."/>
            <person name="Jogler M."/>
            <person name="Wohfarth N."/>
            <person name="Heuer A."/>
            <person name="Rohde M."/>
            <person name="van Teeseling M.C.F."/>
            <person name="Jogler C."/>
        </authorList>
    </citation>
    <scope>NUCLEOTIDE SEQUENCE</scope>
    <source>
        <strain evidence="2">Strain 138</strain>
        <strain evidence="3">Strain 318</strain>
    </source>
</reference>
<keyword evidence="4" id="KW-1185">Reference proteome</keyword>
<name>A0AA49JSI2_9BACT</name>
<evidence type="ECO:0000313" key="2">
    <source>
        <dbReference type="EMBL" id="WKW11151.1"/>
    </source>
</evidence>
<sequence>MQRRSLLRLLAGASAASLLPRNAFAAPAILTRRYALGPLGDEYSARTIRLMQESPVVDMLCQFAFADMREQGTPRADRWLQDPGTFTAEDFAAFRGSGVKTLALGRGGPSYEAMLQFMAQWNGFVASHPEWFIRVDDAADLASARGDGRVGIMITTQNSDHFRAVGDVTTFHRLGQRLSQLTYNVQNRIGAGFLEHNDGGLSIFGHEIVAAMQRVGMTVDLSHCADKTTMDAIAAAKKPVVFTHAAARGLMPGYARCKSDDAIRALARNGGVMGIAAIRFMIKPEGPVTVEHFVDHIDYVIKLVGAEHVGIGSDLDMAGLGMPIPRAGATPEIANQVNFDRYKPHYAEDGGVHVDGMKHPKRIFDVVETMVRRRHSDDTIRLVIGGSFVRAVSASWVPDPA</sequence>
<gene>
    <name evidence="2" type="ORF">Strain138_000386</name>
    <name evidence="3" type="ORF">Strain318_000386</name>
</gene>
<feature type="chain" id="PRO_5041292476" evidence="1">
    <location>
        <begin position="26"/>
        <end position="401"/>
    </location>
</feature>
<organism evidence="2">
    <name type="scientific">Pseudogemmatithrix spongiicola</name>
    <dbReference type="NCBI Taxonomy" id="3062599"/>
    <lineage>
        <taxon>Bacteria</taxon>
        <taxon>Pseudomonadati</taxon>
        <taxon>Gemmatimonadota</taxon>
        <taxon>Gemmatimonadia</taxon>
        <taxon>Gemmatimonadales</taxon>
        <taxon>Gemmatimonadaceae</taxon>
        <taxon>Pseudogemmatithrix</taxon>
    </lineage>
</organism>
<keyword evidence="2" id="KW-0645">Protease</keyword>
<evidence type="ECO:0000313" key="3">
    <source>
        <dbReference type="EMBL" id="WKW14061.1"/>
    </source>
</evidence>
<dbReference type="AlphaFoldDB" id="A0AA49JSI2"/>
<dbReference type="PANTHER" id="PTHR10443:SF12">
    <property type="entry name" value="DIPEPTIDASE"/>
    <property type="match status" value="1"/>
</dbReference>